<evidence type="ECO:0000313" key="3">
    <source>
        <dbReference type="EMBL" id="BAH70052.1"/>
    </source>
</evidence>
<keyword evidence="2" id="KW-1133">Transmembrane helix</keyword>
<accession>C4XFY0</accession>
<keyword evidence="1" id="KW-0175">Coiled coil</keyword>
<gene>
    <name evidence="3" type="ordered locus">MBIO_0787</name>
</gene>
<dbReference type="NCBIfam" id="NF045932">
    <property type="entry name" value="MAG3090_fam_N"/>
    <property type="match status" value="1"/>
</dbReference>
<feature type="coiled-coil region" evidence="1">
    <location>
        <begin position="152"/>
        <end position="236"/>
    </location>
</feature>
<protein>
    <submittedName>
        <fullName evidence="3">Uncharacterized protein</fullName>
    </submittedName>
</protein>
<dbReference type="PATRIC" id="fig|496833.3.peg.380"/>
<sequence length="358" mass="40555">MMKRLNLLWKPKEDETYPWLLKHPKIKEGLAKFKTRQDAVDWFLNFGDEVYIWFQNNEGIFGGQLAVLESENPKDKDSKKLLSIPKVSGFDGGETYNGICEEFSIHPSYLSREPYKSALAKRIPEIDFVLISDPATYFPADLEMKKRSQSSYVDLNAIKASLELKIKELEDQKNASDETINSLKEQLENKKFDFMKVEEEIEAIKNQKDQEINAVREEAEKKIEEVKAEAAATAEQPAYDPNAEVQYDPYGNPIDLNAQPAMDPYGNPYVQSETIMADPYGTEGGYLVQPEAYGQLTPYEANYGYPTGMYDGTQFYPVQRKSDKGIWVGVGIAAAVLLIILILDILVLLSLTNVAQIF</sequence>
<feature type="transmembrane region" description="Helical" evidence="2">
    <location>
        <begin position="326"/>
        <end position="351"/>
    </location>
</feature>
<evidence type="ECO:0000313" key="4">
    <source>
        <dbReference type="Proteomes" id="UP000006810"/>
    </source>
</evidence>
<dbReference type="Proteomes" id="UP000006810">
    <property type="component" value="Chromosome"/>
</dbReference>
<dbReference type="AlphaFoldDB" id="C4XFY0"/>
<evidence type="ECO:0000256" key="2">
    <source>
        <dbReference type="SAM" id="Phobius"/>
    </source>
</evidence>
<proteinExistence type="predicted"/>
<name>C4XFY0_MYCFP</name>
<keyword evidence="4" id="KW-1185">Reference proteome</keyword>
<dbReference type="HOGENOM" id="CLU_775725_0_0_14"/>
<reference evidence="3 4" key="1">
    <citation type="journal article" date="2009" name="Curr. Microbiol.">
        <title>Molecular cloning and expression of a novel cholinephosphotransferase involved in glycoglycerophospholipid biosynthesis of Mycoplasma fermentans.</title>
        <authorList>
            <person name="Ishida N."/>
            <person name="Irikura D."/>
            <person name="Matsuda K."/>
            <person name="Sato S."/>
            <person name="Asano K."/>
        </authorList>
    </citation>
    <scope>NUCLEOTIDE SEQUENCE [LARGE SCALE GENOMIC DNA]</scope>
    <source>
        <strain evidence="4">ATCC 19989 / NBRC 14854 / NCTC 10117 / PG18</strain>
    </source>
</reference>
<evidence type="ECO:0000256" key="1">
    <source>
        <dbReference type="SAM" id="Coils"/>
    </source>
</evidence>
<organism evidence="3 4">
    <name type="scientific">Mycoplasmopsis fermentans (strain ATCC 19989 / NBRC 14854 / NCTC 10117 / PG18)</name>
    <name type="common">Mycoplasma fermentans</name>
    <dbReference type="NCBI Taxonomy" id="496833"/>
    <lineage>
        <taxon>Bacteria</taxon>
        <taxon>Bacillati</taxon>
        <taxon>Mycoplasmatota</taxon>
        <taxon>Mycoplasmoidales</taxon>
        <taxon>Metamycoplasmataceae</taxon>
        <taxon>Mycoplasmopsis</taxon>
    </lineage>
</organism>
<keyword evidence="2" id="KW-0472">Membrane</keyword>
<dbReference type="eggNOG" id="ENOG5032EGF">
    <property type="taxonomic scope" value="Bacteria"/>
</dbReference>
<dbReference type="KEGG" id="mfp:MBIO_0787"/>
<dbReference type="EMBL" id="AP009608">
    <property type="protein sequence ID" value="BAH70052.1"/>
    <property type="molecule type" value="Genomic_DNA"/>
</dbReference>
<keyword evidence="2" id="KW-0812">Transmembrane</keyword>